<dbReference type="Proteomes" id="UP000255248">
    <property type="component" value="Unassembled WGS sequence"/>
</dbReference>
<evidence type="ECO:0000313" key="2">
    <source>
        <dbReference type="EMBL" id="STC87835.1"/>
    </source>
</evidence>
<accession>A0A376DF88</accession>
<evidence type="ECO:0000256" key="1">
    <source>
        <dbReference type="SAM" id="SignalP"/>
    </source>
</evidence>
<sequence>MNFTMYHPLKYVIAAMLGCCLGFELFCAPAHAVSGVQWDDNLQQQRERDVARIVTGMISFTRWRTASPPIRLCIIPPTRFARQLLSMPATPQLSVREVDFTPQAILQQCDAVYYGDVTPDQQQSVVGLLQGKSLLTIAENNRECSKGSAFCLQLGKQSVNFKLNLDTLARSNIQVNPNVLLLAEKKG</sequence>
<dbReference type="Pfam" id="PF13689">
    <property type="entry name" value="DUF4154"/>
    <property type="match status" value="1"/>
</dbReference>
<dbReference type="STRING" id="93378.A9798_07570"/>
<protein>
    <recommendedName>
        <fullName evidence="4">YfiR family protein</fullName>
    </recommendedName>
</protein>
<organism evidence="2 3">
    <name type="scientific">Edwardsiella hoshinae</name>
    <dbReference type="NCBI Taxonomy" id="93378"/>
    <lineage>
        <taxon>Bacteria</taxon>
        <taxon>Pseudomonadati</taxon>
        <taxon>Pseudomonadota</taxon>
        <taxon>Gammaproteobacteria</taxon>
        <taxon>Enterobacterales</taxon>
        <taxon>Hafniaceae</taxon>
        <taxon>Edwardsiella</taxon>
    </lineage>
</organism>
<keyword evidence="1" id="KW-0732">Signal</keyword>
<gene>
    <name evidence="2" type="ORF">NCTC12121_01589</name>
</gene>
<dbReference type="AlphaFoldDB" id="A0A376DF88"/>
<feature type="signal peptide" evidence="1">
    <location>
        <begin position="1"/>
        <end position="32"/>
    </location>
</feature>
<dbReference type="EMBL" id="UFXZ01000001">
    <property type="protein sequence ID" value="STC87835.1"/>
    <property type="molecule type" value="Genomic_DNA"/>
</dbReference>
<evidence type="ECO:0008006" key="4">
    <source>
        <dbReference type="Google" id="ProtNLM"/>
    </source>
</evidence>
<dbReference type="InterPro" id="IPR025293">
    <property type="entry name" value="YfiR/HmsC-like"/>
</dbReference>
<dbReference type="OrthoDB" id="7355447at2"/>
<reference evidence="2 3" key="1">
    <citation type="submission" date="2018-06" db="EMBL/GenBank/DDBJ databases">
        <authorList>
            <consortium name="Pathogen Informatics"/>
            <person name="Doyle S."/>
        </authorList>
    </citation>
    <scope>NUCLEOTIDE SEQUENCE [LARGE SCALE GENOMIC DNA]</scope>
    <source>
        <strain evidence="2 3">NCTC12121</strain>
    </source>
</reference>
<name>A0A376DF88_9GAMM</name>
<proteinExistence type="predicted"/>
<evidence type="ECO:0000313" key="3">
    <source>
        <dbReference type="Proteomes" id="UP000255248"/>
    </source>
</evidence>
<feature type="chain" id="PRO_5017010869" description="YfiR family protein" evidence="1">
    <location>
        <begin position="33"/>
        <end position="187"/>
    </location>
</feature>